<feature type="transmembrane region" description="Helical" evidence="6">
    <location>
        <begin position="156"/>
        <end position="175"/>
    </location>
</feature>
<dbReference type="PROSITE" id="PS50267">
    <property type="entry name" value="NA_NEUROTRAN_SYMP_3"/>
    <property type="match status" value="1"/>
</dbReference>
<evidence type="ECO:0000256" key="4">
    <source>
        <dbReference type="ARBA" id="ARBA00022989"/>
    </source>
</evidence>
<keyword evidence="3 6" id="KW-0812">Transmembrane</keyword>
<evidence type="ECO:0000313" key="8">
    <source>
        <dbReference type="Proteomes" id="UP001207605"/>
    </source>
</evidence>
<feature type="transmembrane region" description="Helical" evidence="6">
    <location>
        <begin position="96"/>
        <end position="120"/>
    </location>
</feature>
<evidence type="ECO:0000256" key="1">
    <source>
        <dbReference type="ARBA" id="ARBA00004141"/>
    </source>
</evidence>
<feature type="transmembrane region" description="Helical" evidence="6">
    <location>
        <begin position="378"/>
        <end position="398"/>
    </location>
</feature>
<sequence>MGKHEKERDGFKSRTGFVLACIGSAVGMGNIWRFPYMVSDWGGMTFLLPYILFVILIASTGVIEEMALGRAAKGGPIIAFGNCTEMRTGNAKVGNTIGWIPVLGSLAMAIGYTVIVGWIFKYTFLAITGQIADMGQDMDVIGGVFGRTAAAFGNNFWLVIAVLITAVIMAMGIAGGIERANGVMMPLLFVLFVGLGIYIFTLPGAVGGYRYIFTINPSGLLDPKLWIYAFGQAFFSLSIAGNGTVIYGSYLSESEDLVSSARNVAIFDTIAAMLAALVIIPGMAVGGAELSSGGPGLMFIYLINVFNGMAGGKIVGIVFYICVLFAGLSSLVNLYEAPIAAMQEIFGMKRATAVGSIAGFGCISALMIQGIVSGWMDAVSIYVCPLGAMLAAIMFFWVADREFALKAVNTGREKKIGAWFLVLGKYVLVPLAFVALVAGALLGGIG</sequence>
<name>A0ABT2S520_9FIRM</name>
<dbReference type="PRINTS" id="PR00176">
    <property type="entry name" value="NANEUSMPORT"/>
</dbReference>
<dbReference type="NCBIfam" id="NF037979">
    <property type="entry name" value="Na_transp"/>
    <property type="match status" value="1"/>
</dbReference>
<dbReference type="Pfam" id="PF00209">
    <property type="entry name" value="SNF"/>
    <property type="match status" value="2"/>
</dbReference>
<feature type="transmembrane region" description="Helical" evidence="6">
    <location>
        <begin position="16"/>
        <end position="35"/>
    </location>
</feature>
<feature type="transmembrane region" description="Helical" evidence="6">
    <location>
        <begin position="419"/>
        <end position="445"/>
    </location>
</feature>
<evidence type="ECO:0000256" key="2">
    <source>
        <dbReference type="ARBA" id="ARBA00022448"/>
    </source>
</evidence>
<dbReference type="SUPFAM" id="SSF161070">
    <property type="entry name" value="SNF-like"/>
    <property type="match status" value="1"/>
</dbReference>
<dbReference type="InterPro" id="IPR047218">
    <property type="entry name" value="YocR/YhdH-like"/>
</dbReference>
<feature type="transmembrane region" description="Helical" evidence="6">
    <location>
        <begin position="41"/>
        <end position="63"/>
    </location>
</feature>
<protein>
    <submittedName>
        <fullName evidence="7">Sodium-dependent transporter</fullName>
    </submittedName>
</protein>
<proteinExistence type="predicted"/>
<feature type="transmembrane region" description="Helical" evidence="6">
    <location>
        <begin position="353"/>
        <end position="372"/>
    </location>
</feature>
<comment type="caution">
    <text evidence="7">The sequence shown here is derived from an EMBL/GenBank/DDBJ whole genome shotgun (WGS) entry which is preliminary data.</text>
</comment>
<keyword evidence="2" id="KW-0813">Transport</keyword>
<feature type="transmembrane region" description="Helical" evidence="6">
    <location>
        <begin position="299"/>
        <end position="332"/>
    </location>
</feature>
<accession>A0ABT2S520</accession>
<dbReference type="PANTHER" id="PTHR42948:SF1">
    <property type="entry name" value="TRANSPORTER"/>
    <property type="match status" value="1"/>
</dbReference>
<gene>
    <name evidence="7" type="ORF">OCV65_05470</name>
</gene>
<dbReference type="PANTHER" id="PTHR42948">
    <property type="entry name" value="TRANSPORTER"/>
    <property type="match status" value="1"/>
</dbReference>
<dbReference type="CDD" id="cd10336">
    <property type="entry name" value="SLC6sbd_Tyt1-Like"/>
    <property type="match status" value="1"/>
</dbReference>
<evidence type="ECO:0000313" key="7">
    <source>
        <dbReference type="EMBL" id="MCU6699686.1"/>
    </source>
</evidence>
<dbReference type="InterPro" id="IPR037272">
    <property type="entry name" value="SNS_sf"/>
</dbReference>
<dbReference type="RefSeq" id="WP_262581242.1">
    <property type="nucleotide sequence ID" value="NZ_JAOQJV010000004.1"/>
</dbReference>
<dbReference type="EMBL" id="JAOQJV010000004">
    <property type="protein sequence ID" value="MCU6699686.1"/>
    <property type="molecule type" value="Genomic_DNA"/>
</dbReference>
<reference evidence="7 8" key="1">
    <citation type="journal article" date="2021" name="ISME Commun">
        <title>Automated analysis of genomic sequences facilitates high-throughput and comprehensive description of bacteria.</title>
        <authorList>
            <person name="Hitch T.C.A."/>
        </authorList>
    </citation>
    <scope>NUCLEOTIDE SEQUENCE [LARGE SCALE GENOMIC DNA]</scope>
    <source>
        <strain evidence="7 8">Sanger_02</strain>
    </source>
</reference>
<dbReference type="InterPro" id="IPR000175">
    <property type="entry name" value="Na/ntran_symport"/>
</dbReference>
<feature type="transmembrane region" description="Helical" evidence="6">
    <location>
        <begin position="187"/>
        <end position="213"/>
    </location>
</feature>
<organism evidence="7 8">
    <name type="scientific">Dorea ammoniilytica</name>
    <dbReference type="NCBI Taxonomy" id="2981788"/>
    <lineage>
        <taxon>Bacteria</taxon>
        <taxon>Bacillati</taxon>
        <taxon>Bacillota</taxon>
        <taxon>Clostridia</taxon>
        <taxon>Lachnospirales</taxon>
        <taxon>Lachnospiraceae</taxon>
        <taxon>Dorea</taxon>
    </lineage>
</organism>
<evidence type="ECO:0000256" key="3">
    <source>
        <dbReference type="ARBA" id="ARBA00022692"/>
    </source>
</evidence>
<comment type="subcellular location">
    <subcellularLocation>
        <location evidence="1">Membrane</location>
        <topology evidence="1">Multi-pass membrane protein</topology>
    </subcellularLocation>
</comment>
<evidence type="ECO:0000256" key="6">
    <source>
        <dbReference type="SAM" id="Phobius"/>
    </source>
</evidence>
<feature type="transmembrane region" description="Helical" evidence="6">
    <location>
        <begin position="264"/>
        <end position="287"/>
    </location>
</feature>
<feature type="transmembrane region" description="Helical" evidence="6">
    <location>
        <begin position="225"/>
        <end position="252"/>
    </location>
</feature>
<keyword evidence="8" id="KW-1185">Reference proteome</keyword>
<keyword evidence="5 6" id="KW-0472">Membrane</keyword>
<evidence type="ECO:0000256" key="5">
    <source>
        <dbReference type="ARBA" id="ARBA00023136"/>
    </source>
</evidence>
<dbReference type="Proteomes" id="UP001207605">
    <property type="component" value="Unassembled WGS sequence"/>
</dbReference>
<keyword evidence="4 6" id="KW-1133">Transmembrane helix</keyword>